<dbReference type="InterPro" id="IPR029058">
    <property type="entry name" value="AB_hydrolase_fold"/>
</dbReference>
<dbReference type="RefSeq" id="WP_250064715.1">
    <property type="nucleotide sequence ID" value="NZ_JAIKTS010000004.1"/>
</dbReference>
<keyword evidence="6" id="KW-1185">Reference proteome</keyword>
<comment type="caution">
    <text evidence="5">The sequence shown here is derived from an EMBL/GenBank/DDBJ whole genome shotgun (WGS) entry which is preliminary data.</text>
</comment>
<evidence type="ECO:0000256" key="1">
    <source>
        <dbReference type="ARBA" id="ARBA00005964"/>
    </source>
</evidence>
<feature type="domain" description="Carboxylesterase type B" evidence="4">
    <location>
        <begin position="31"/>
        <end position="520"/>
    </location>
</feature>
<evidence type="ECO:0000313" key="5">
    <source>
        <dbReference type="EMBL" id="MCL7715325.1"/>
    </source>
</evidence>
<reference evidence="5 6" key="1">
    <citation type="submission" date="2021-08" db="EMBL/GenBank/DDBJ databases">
        <title>Novel members of of the genus Stenotrophomonas from differernt environment.</title>
        <authorList>
            <person name="Deng Y."/>
        </authorList>
    </citation>
    <scope>NUCLEOTIDE SEQUENCE [LARGE SCALE GENOMIC DNA]</scope>
    <source>
        <strain evidence="5 6">CPCC 101365</strain>
    </source>
</reference>
<evidence type="ECO:0000313" key="6">
    <source>
        <dbReference type="Proteomes" id="UP001431235"/>
    </source>
</evidence>
<name>A0ABT0SK29_9GAMM</name>
<proteinExistence type="inferred from homology"/>
<evidence type="ECO:0000256" key="3">
    <source>
        <dbReference type="RuleBase" id="RU361235"/>
    </source>
</evidence>
<sequence length="549" mass="57825">MKRRSVIAAIPGALIGLGLATVAGAGTPDRRPVVTTGHGRLRGLRLDAGFAFLGVPYAAPPVGPLRLRSPRPVAGWTGVRDAALVGPASLQSLQGNQRWLNEPPAALSEDCLYLNVWTPTLDSGAALPVLVWVHGGATRSGQGGAAAVDGRRLAARGLVVVTLNYRLGALGGLAHPALEDPETGMCANWGLQDKLAALRWVADNIAAFGGDPAKVTLGGQSSGAANVALIAHNRLGDGLFRGAIAHSPPLFRPPMFAEMASATAYTEALCDQLGITVPAVRGLDGDVLQRQEEAFAGSAGLKARMQRPATAPVRDGRLLRTWSYDAEPMTVPLLAGWTRSEADFWFALDDGAGTRLSPLAPPASAGELRTRTRSLIDAHYAFPEQPDAAGVIDAYGGEADPASTWRRLYTDLVFRAPILHLLGRQARAGQPAWAYEFAFPLAGSTDSSPHASDVPFVFGTTDTPYLAAKIGRAPQAQRTAERMMRCWTRFIAEGSPAAPAAWSRFDPGRASALRFTEEGAQVVAVHTPATSGLWPRFSIGPSSPPPAHP</sequence>
<gene>
    <name evidence="5" type="ORF">K5L01_11795</name>
</gene>
<dbReference type="Proteomes" id="UP001431235">
    <property type="component" value="Unassembled WGS sequence"/>
</dbReference>
<dbReference type="InterPro" id="IPR019819">
    <property type="entry name" value="Carboxylesterase_B_CS"/>
</dbReference>
<dbReference type="EC" id="3.1.1.-" evidence="3"/>
<dbReference type="Gene3D" id="3.40.50.1820">
    <property type="entry name" value="alpha/beta hydrolase"/>
    <property type="match status" value="1"/>
</dbReference>
<dbReference type="InterPro" id="IPR019826">
    <property type="entry name" value="Carboxylesterase_B_AS"/>
</dbReference>
<dbReference type="EMBL" id="JAIKTS010000004">
    <property type="protein sequence ID" value="MCL7715325.1"/>
    <property type="molecule type" value="Genomic_DNA"/>
</dbReference>
<evidence type="ECO:0000256" key="2">
    <source>
        <dbReference type="ARBA" id="ARBA00022801"/>
    </source>
</evidence>
<dbReference type="InterPro" id="IPR050309">
    <property type="entry name" value="Type-B_Carboxylest/Lipase"/>
</dbReference>
<dbReference type="PANTHER" id="PTHR11559">
    <property type="entry name" value="CARBOXYLESTERASE"/>
    <property type="match status" value="1"/>
</dbReference>
<dbReference type="PROSITE" id="PS00941">
    <property type="entry name" value="CARBOXYLESTERASE_B_2"/>
    <property type="match status" value="1"/>
</dbReference>
<protein>
    <recommendedName>
        <fullName evidence="3">Carboxylic ester hydrolase</fullName>
        <ecNumber evidence="3">3.1.1.-</ecNumber>
    </recommendedName>
</protein>
<organism evidence="5 6">
    <name type="scientific">Stenotrophomonas mori</name>
    <dbReference type="NCBI Taxonomy" id="2871096"/>
    <lineage>
        <taxon>Bacteria</taxon>
        <taxon>Pseudomonadati</taxon>
        <taxon>Pseudomonadota</taxon>
        <taxon>Gammaproteobacteria</taxon>
        <taxon>Lysobacterales</taxon>
        <taxon>Lysobacteraceae</taxon>
        <taxon>Stenotrophomonas</taxon>
    </lineage>
</organism>
<keyword evidence="2 3" id="KW-0378">Hydrolase</keyword>
<accession>A0ABT0SK29</accession>
<dbReference type="PROSITE" id="PS00122">
    <property type="entry name" value="CARBOXYLESTERASE_B_1"/>
    <property type="match status" value="1"/>
</dbReference>
<dbReference type="Pfam" id="PF00135">
    <property type="entry name" value="COesterase"/>
    <property type="match status" value="1"/>
</dbReference>
<dbReference type="InterPro" id="IPR002018">
    <property type="entry name" value="CarbesteraseB"/>
</dbReference>
<dbReference type="SUPFAM" id="SSF53474">
    <property type="entry name" value="alpha/beta-Hydrolases"/>
    <property type="match status" value="1"/>
</dbReference>
<comment type="similarity">
    <text evidence="1 3">Belongs to the type-B carboxylesterase/lipase family.</text>
</comment>
<evidence type="ECO:0000259" key="4">
    <source>
        <dbReference type="Pfam" id="PF00135"/>
    </source>
</evidence>